<evidence type="ECO:0000313" key="2">
    <source>
        <dbReference type="EMBL" id="TRW24355.1"/>
    </source>
</evidence>
<reference evidence="2 3" key="1">
    <citation type="submission" date="2019-07" db="EMBL/GenBank/DDBJ databases">
        <title>Flavobacterium sp. nov., isolated from glacier ice.</title>
        <authorList>
            <person name="Liu Q."/>
            <person name="Xin Y.-H."/>
        </authorList>
    </citation>
    <scope>NUCLEOTIDE SEQUENCE [LARGE SCALE GENOMIC DNA]</scope>
    <source>
        <strain evidence="2 3">ZT4R6</strain>
    </source>
</reference>
<keyword evidence="1" id="KW-0812">Transmembrane</keyword>
<accession>A0A552V1M5</accession>
<dbReference type="RefSeq" id="WP_143373435.1">
    <property type="nucleotide sequence ID" value="NZ_VJVZ01000006.1"/>
</dbReference>
<protein>
    <submittedName>
        <fullName evidence="2">Uncharacterized protein</fullName>
    </submittedName>
</protein>
<feature type="transmembrane region" description="Helical" evidence="1">
    <location>
        <begin position="84"/>
        <end position="103"/>
    </location>
</feature>
<keyword evidence="1" id="KW-1133">Transmembrane helix</keyword>
<dbReference type="EMBL" id="VJVZ01000006">
    <property type="protein sequence ID" value="TRW24355.1"/>
    <property type="molecule type" value="Genomic_DNA"/>
</dbReference>
<dbReference type="AlphaFoldDB" id="A0A552V1M5"/>
<keyword evidence="3" id="KW-1185">Reference proteome</keyword>
<comment type="caution">
    <text evidence="2">The sequence shown here is derived from an EMBL/GenBank/DDBJ whole genome shotgun (WGS) entry which is preliminary data.</text>
</comment>
<evidence type="ECO:0000313" key="3">
    <source>
        <dbReference type="Proteomes" id="UP000320643"/>
    </source>
</evidence>
<evidence type="ECO:0000256" key="1">
    <source>
        <dbReference type="SAM" id="Phobius"/>
    </source>
</evidence>
<sequence length="122" mass="13921">MAYIVLAILFGGPLLLFLKTQHAFSGFNLVKFSKALNRAAYLYLAICFMCAFLIAYLETYVYLDNKGTLYTDMLMDAATTYLELCFIIILPLIILLMFIRLFFGKKLVKAPAQPEPQKKRTS</sequence>
<gene>
    <name evidence="2" type="ORF">FMM05_11020</name>
</gene>
<name>A0A552V1M5_9FLAO</name>
<dbReference type="Proteomes" id="UP000320643">
    <property type="component" value="Unassembled WGS sequence"/>
</dbReference>
<feature type="transmembrane region" description="Helical" evidence="1">
    <location>
        <begin position="39"/>
        <end position="63"/>
    </location>
</feature>
<organism evidence="2 3">
    <name type="scientific">Flavobacterium zepuense</name>
    <dbReference type="NCBI Taxonomy" id="2593302"/>
    <lineage>
        <taxon>Bacteria</taxon>
        <taxon>Pseudomonadati</taxon>
        <taxon>Bacteroidota</taxon>
        <taxon>Flavobacteriia</taxon>
        <taxon>Flavobacteriales</taxon>
        <taxon>Flavobacteriaceae</taxon>
        <taxon>Flavobacterium</taxon>
    </lineage>
</organism>
<proteinExistence type="predicted"/>
<dbReference type="OrthoDB" id="10012779at2"/>
<keyword evidence="1" id="KW-0472">Membrane</keyword>